<gene>
    <name evidence="1" type="ORF">FPE01S_04_02680</name>
</gene>
<accession>A0A0E9N6Q1</accession>
<dbReference type="AlphaFoldDB" id="A0A0E9N6Q1"/>
<comment type="caution">
    <text evidence="1">The sequence shown here is derived from an EMBL/GenBank/DDBJ whole genome shotgun (WGS) entry which is preliminary data.</text>
</comment>
<dbReference type="Proteomes" id="UP000033121">
    <property type="component" value="Unassembled WGS sequence"/>
</dbReference>
<protein>
    <submittedName>
        <fullName evidence="1">Uncharacterized protein</fullName>
    </submittedName>
</protein>
<evidence type="ECO:0000313" key="1">
    <source>
        <dbReference type="EMBL" id="GAO45025.1"/>
    </source>
</evidence>
<proteinExistence type="predicted"/>
<name>A0A0E9N6Q1_9BACT</name>
<evidence type="ECO:0000313" key="2">
    <source>
        <dbReference type="Proteomes" id="UP000033121"/>
    </source>
</evidence>
<reference evidence="1 2" key="1">
    <citation type="submission" date="2015-04" db="EMBL/GenBank/DDBJ databases">
        <title>Whole genome shotgun sequence of Flavihumibacter petaseus NBRC 106054.</title>
        <authorList>
            <person name="Miyazawa S."/>
            <person name="Hosoyama A."/>
            <person name="Hashimoto M."/>
            <person name="Noguchi M."/>
            <person name="Tsuchikane K."/>
            <person name="Ohji S."/>
            <person name="Yamazoe A."/>
            <person name="Ichikawa N."/>
            <person name="Kimura A."/>
            <person name="Fujita N."/>
        </authorList>
    </citation>
    <scope>NUCLEOTIDE SEQUENCE [LARGE SCALE GENOMIC DNA]</scope>
    <source>
        <strain evidence="1 2">NBRC 106054</strain>
    </source>
</reference>
<dbReference type="RefSeq" id="WP_046371004.1">
    <property type="nucleotide sequence ID" value="NZ_BBWV01000004.1"/>
</dbReference>
<dbReference type="OrthoDB" id="1454374at2"/>
<organism evidence="1 2">
    <name type="scientific">Flavihumibacter petaseus NBRC 106054</name>
    <dbReference type="NCBI Taxonomy" id="1220578"/>
    <lineage>
        <taxon>Bacteria</taxon>
        <taxon>Pseudomonadati</taxon>
        <taxon>Bacteroidota</taxon>
        <taxon>Chitinophagia</taxon>
        <taxon>Chitinophagales</taxon>
        <taxon>Chitinophagaceae</taxon>
        <taxon>Flavihumibacter</taxon>
    </lineage>
</organism>
<dbReference type="STRING" id="1220578.FPE01S_04_02680"/>
<sequence>MKELIDKLMAQGLSEQQAYKAVEIVKDFAKEKFPIFGGAIDKLFDKYGPKDDVQDDYLD</sequence>
<dbReference type="EMBL" id="BBWV01000004">
    <property type="protein sequence ID" value="GAO45025.1"/>
    <property type="molecule type" value="Genomic_DNA"/>
</dbReference>
<keyword evidence="2" id="KW-1185">Reference proteome</keyword>